<feature type="region of interest" description="Disordered" evidence="1">
    <location>
        <begin position="1"/>
        <end position="21"/>
    </location>
</feature>
<evidence type="ECO:0000313" key="2">
    <source>
        <dbReference type="EMBL" id="CAD9603765.1"/>
    </source>
</evidence>
<accession>A0A7S2LE56</accession>
<dbReference type="EMBL" id="HBGY01028445">
    <property type="protein sequence ID" value="CAD9603765.1"/>
    <property type="molecule type" value="Transcribed_RNA"/>
</dbReference>
<evidence type="ECO:0000256" key="1">
    <source>
        <dbReference type="SAM" id="MobiDB-lite"/>
    </source>
</evidence>
<reference evidence="2" key="1">
    <citation type="submission" date="2021-01" db="EMBL/GenBank/DDBJ databases">
        <authorList>
            <person name="Corre E."/>
            <person name="Pelletier E."/>
            <person name="Niang G."/>
            <person name="Scheremetjew M."/>
            <person name="Finn R."/>
            <person name="Kale V."/>
            <person name="Holt S."/>
            <person name="Cochrane G."/>
            <person name="Meng A."/>
            <person name="Brown T."/>
            <person name="Cohen L."/>
        </authorList>
    </citation>
    <scope>NUCLEOTIDE SEQUENCE</scope>
    <source>
        <strain evidence="2">B650</strain>
    </source>
</reference>
<feature type="compositionally biased region" description="Polar residues" evidence="1">
    <location>
        <begin position="11"/>
        <end position="20"/>
    </location>
</feature>
<protein>
    <submittedName>
        <fullName evidence="2">Uncharacterized protein</fullName>
    </submittedName>
</protein>
<dbReference type="AlphaFoldDB" id="A0A7S2LE56"/>
<sequence>MNHPHRPSQPQPRAQHNESPTPYRVTVFRRTIARGWERFEVPPHANCSALPKKECIEIRALKLRISLKKVKCMVQRGDSLLLTIEQQSGGDVSAVLVMLKFDHYGECASFCDAIVSLNLTGWTRGDEDTTAGASSSSSTSRSDALSYIVRLLHDRDFNEFVDDIESLLRSSPDCAGIVAALGEKRAPPFAVEGFESTRL</sequence>
<organism evidence="2">
    <name type="scientific">Leptocylindrus danicus</name>
    <dbReference type="NCBI Taxonomy" id="163516"/>
    <lineage>
        <taxon>Eukaryota</taxon>
        <taxon>Sar</taxon>
        <taxon>Stramenopiles</taxon>
        <taxon>Ochrophyta</taxon>
        <taxon>Bacillariophyta</taxon>
        <taxon>Coscinodiscophyceae</taxon>
        <taxon>Chaetocerotophycidae</taxon>
        <taxon>Leptocylindrales</taxon>
        <taxon>Leptocylindraceae</taxon>
        <taxon>Leptocylindrus</taxon>
    </lineage>
</organism>
<name>A0A7S2LE56_9STRA</name>
<proteinExistence type="predicted"/>
<gene>
    <name evidence="2" type="ORF">LDAN0321_LOCUS17577</name>
</gene>